<evidence type="ECO:0000313" key="3">
    <source>
        <dbReference type="Proteomes" id="UP000192366"/>
    </source>
</evidence>
<evidence type="ECO:0000313" key="2">
    <source>
        <dbReference type="EMBL" id="ORA01877.1"/>
    </source>
</evidence>
<dbReference type="STRING" id="564198.BST17_26445"/>
<dbReference type="Pfam" id="PF26563">
    <property type="entry name" value="Rv3660c_N"/>
    <property type="match status" value="1"/>
</dbReference>
<evidence type="ECO:0000259" key="1">
    <source>
        <dbReference type="Pfam" id="PF26563"/>
    </source>
</evidence>
<dbReference type="Gene3D" id="3.40.50.300">
    <property type="entry name" value="P-loop containing nucleotide triphosphate hydrolases"/>
    <property type="match status" value="1"/>
</dbReference>
<protein>
    <submittedName>
        <fullName evidence="2">AAA family ATPase</fullName>
    </submittedName>
</protein>
<dbReference type="PANTHER" id="PTHR43384">
    <property type="entry name" value="SEPTUM SITE-DETERMINING PROTEIN MIND HOMOLOG, CHLOROPLASTIC-RELATED"/>
    <property type="match status" value="1"/>
</dbReference>
<dbReference type="OrthoDB" id="3252838at2"/>
<feature type="domain" description="Rv3660c-like CheY-like N-terminal" evidence="1">
    <location>
        <begin position="10"/>
        <end position="113"/>
    </location>
</feature>
<dbReference type="Proteomes" id="UP000192366">
    <property type="component" value="Unassembled WGS sequence"/>
</dbReference>
<dbReference type="SUPFAM" id="SSF52540">
    <property type="entry name" value="P-loop containing nucleoside triphosphate hydrolases"/>
    <property type="match status" value="1"/>
</dbReference>
<organism evidence="2 3">
    <name type="scientific">Mycolicibacterium bacteremicum</name>
    <name type="common">Mycobacterium bacteremicum</name>
    <dbReference type="NCBI Taxonomy" id="564198"/>
    <lineage>
        <taxon>Bacteria</taxon>
        <taxon>Bacillati</taxon>
        <taxon>Actinomycetota</taxon>
        <taxon>Actinomycetes</taxon>
        <taxon>Mycobacteriales</taxon>
        <taxon>Mycobacteriaceae</taxon>
        <taxon>Mycolicibacterium</taxon>
    </lineage>
</organism>
<dbReference type="InterPro" id="IPR050625">
    <property type="entry name" value="ParA/MinD_ATPase"/>
</dbReference>
<dbReference type="GO" id="GO:0005524">
    <property type="term" value="F:ATP binding"/>
    <property type="evidence" value="ECO:0007669"/>
    <property type="project" value="TreeGrafter"/>
</dbReference>
<name>A0A1W9YPF3_MYCBA</name>
<gene>
    <name evidence="2" type="ORF">BST17_26445</name>
</gene>
<dbReference type="GO" id="GO:0051782">
    <property type="term" value="P:negative regulation of cell division"/>
    <property type="evidence" value="ECO:0007669"/>
    <property type="project" value="TreeGrafter"/>
</dbReference>
<dbReference type="InterPro" id="IPR027417">
    <property type="entry name" value="P-loop_NTPase"/>
</dbReference>
<dbReference type="AlphaFoldDB" id="A0A1W9YPF3"/>
<keyword evidence="3" id="KW-1185">Reference proteome</keyword>
<dbReference type="GO" id="GO:0005829">
    <property type="term" value="C:cytosol"/>
    <property type="evidence" value="ECO:0007669"/>
    <property type="project" value="TreeGrafter"/>
</dbReference>
<proteinExistence type="predicted"/>
<comment type="caution">
    <text evidence="2">The sequence shown here is derived from an EMBL/GenBank/DDBJ whole genome shotgun (WGS) entry which is preliminary data.</text>
</comment>
<dbReference type="EMBL" id="MVHJ01000039">
    <property type="protein sequence ID" value="ORA01877.1"/>
    <property type="molecule type" value="Genomic_DNA"/>
</dbReference>
<sequence>MTSTALFALVQDPSLRDDVDRVAAAAGLRVVHTERPSGRAAWLKAVAVVLDVPAADGLAAADLPRRDRVLLVGRDTPGVQEWRVAARVGAQHFFRLPDQDEELVAAFAAATAECGSDGREGAVLAVLGGCGGAGASLFATALALAAESALLIDADPWSGGIDLALGTEGVAGLRWPDLALRDGRLGFDALRAALPTRRAVTVLSGGRSGGEIEAGPLSAVIAAGRRAGVTVVCDVPRRATAVTEVALQSADLVVVITRADVRAAVAAGALADWARTVNPNLGLVVRGPSPGGLRAADLATGVGLPLLATMRPQPGLAVGLERGGLQLGARSPLATAAAKVLRVLRGQPMAAAS</sequence>
<dbReference type="RefSeq" id="WP_083061963.1">
    <property type="nucleotide sequence ID" value="NZ_JACKVM010000016.1"/>
</dbReference>
<reference evidence="2 3" key="1">
    <citation type="submission" date="2017-02" db="EMBL/GenBank/DDBJ databases">
        <title>The new phylogeny of genus Mycobacterium.</title>
        <authorList>
            <person name="Tortoli E."/>
            <person name="Trovato A."/>
            <person name="Cirillo D.M."/>
        </authorList>
    </citation>
    <scope>NUCLEOTIDE SEQUENCE [LARGE SCALE GENOMIC DNA]</scope>
    <source>
        <strain evidence="2 3">DSM 45578</strain>
    </source>
</reference>
<dbReference type="InterPro" id="IPR022521">
    <property type="entry name" value="Rv3660c"/>
</dbReference>
<dbReference type="GO" id="GO:0009898">
    <property type="term" value="C:cytoplasmic side of plasma membrane"/>
    <property type="evidence" value="ECO:0007669"/>
    <property type="project" value="TreeGrafter"/>
</dbReference>
<dbReference type="NCBIfam" id="TIGR03815">
    <property type="entry name" value="CpaE_hom_Actino"/>
    <property type="match status" value="1"/>
</dbReference>
<dbReference type="PANTHER" id="PTHR43384:SF11">
    <property type="entry name" value="SEPTUM SITE DETERMINING PROTEIN"/>
    <property type="match status" value="1"/>
</dbReference>
<dbReference type="GO" id="GO:0016887">
    <property type="term" value="F:ATP hydrolysis activity"/>
    <property type="evidence" value="ECO:0007669"/>
    <property type="project" value="TreeGrafter"/>
</dbReference>
<accession>A0A1W9YPF3</accession>
<dbReference type="InterPro" id="IPR059050">
    <property type="entry name" value="Rv3660c_N"/>
</dbReference>